<keyword evidence="4" id="KW-1185">Reference proteome</keyword>
<protein>
    <submittedName>
        <fullName evidence="3">Putative sensor-like histidine kinase YehU</fullName>
    </submittedName>
</protein>
<accession>W7Y127</accession>
<sequence length="341" mass="39947">MNNKLSRKSISIQEIIFQFILNILAFVFYSFDKHNPQIALHQIVFFINYATIAFLINYVFLPKFFYQKKYIQFSLIIILLTSISIIIEEFVLEQIFFPDTRGRKFAGMFYTLLNGMPVITMLSGFKFAWDALMKQHEVEKLEAAIKDSELRFLKSQINPHFLFNNLNNLYAYAIEKSPKTPEIILELSAVLRYMLYECKEKFVLLEKEIELIHHYMQLNELQIEDRGKIHFTKRNIDGSFYIAPIILIVFIENAYKHSTASQTKDILIDVEVELTPNGVLKFICKNSFQQLSNTNDLSSGIGLENVKKRLQLIYPNAHELKIIRGDETFEVYLSINLHEVI</sequence>
<evidence type="ECO:0000256" key="1">
    <source>
        <dbReference type="SAM" id="Phobius"/>
    </source>
</evidence>
<dbReference type="PANTHER" id="PTHR34220:SF7">
    <property type="entry name" value="SENSOR HISTIDINE KINASE YPDA"/>
    <property type="match status" value="1"/>
</dbReference>
<dbReference type="eggNOG" id="COG2972">
    <property type="taxonomic scope" value="Bacteria"/>
</dbReference>
<keyword evidence="1" id="KW-0472">Membrane</keyword>
<organism evidence="3 4">
    <name type="scientific">Saccharicrinis fermentans DSM 9555 = JCM 21142</name>
    <dbReference type="NCBI Taxonomy" id="869213"/>
    <lineage>
        <taxon>Bacteria</taxon>
        <taxon>Pseudomonadati</taxon>
        <taxon>Bacteroidota</taxon>
        <taxon>Bacteroidia</taxon>
        <taxon>Marinilabiliales</taxon>
        <taxon>Marinilabiliaceae</taxon>
        <taxon>Saccharicrinis</taxon>
    </lineage>
</organism>
<proteinExistence type="predicted"/>
<feature type="transmembrane region" description="Helical" evidence="1">
    <location>
        <begin position="43"/>
        <end position="61"/>
    </location>
</feature>
<dbReference type="GO" id="GO:0000155">
    <property type="term" value="F:phosphorelay sensor kinase activity"/>
    <property type="evidence" value="ECO:0007669"/>
    <property type="project" value="InterPro"/>
</dbReference>
<name>W7Y127_9BACT</name>
<dbReference type="AlphaFoldDB" id="W7Y127"/>
<dbReference type="Proteomes" id="UP000019402">
    <property type="component" value="Unassembled WGS sequence"/>
</dbReference>
<evidence type="ECO:0000259" key="2">
    <source>
        <dbReference type="Pfam" id="PF06580"/>
    </source>
</evidence>
<keyword evidence="3" id="KW-0418">Kinase</keyword>
<dbReference type="Pfam" id="PF06580">
    <property type="entry name" value="His_kinase"/>
    <property type="match status" value="1"/>
</dbReference>
<dbReference type="EMBL" id="BAMD01000050">
    <property type="protein sequence ID" value="GAF04625.1"/>
    <property type="molecule type" value="Genomic_DNA"/>
</dbReference>
<dbReference type="RefSeq" id="WP_027471724.1">
    <property type="nucleotide sequence ID" value="NZ_BAMD01000050.1"/>
</dbReference>
<dbReference type="OrthoDB" id="9809908at2"/>
<dbReference type="InterPro" id="IPR050640">
    <property type="entry name" value="Bact_2-comp_sensor_kinase"/>
</dbReference>
<feature type="transmembrane region" description="Helical" evidence="1">
    <location>
        <begin position="107"/>
        <end position="129"/>
    </location>
</feature>
<comment type="caution">
    <text evidence="3">The sequence shown here is derived from an EMBL/GenBank/DDBJ whole genome shotgun (WGS) entry which is preliminary data.</text>
</comment>
<evidence type="ECO:0000313" key="3">
    <source>
        <dbReference type="EMBL" id="GAF04625.1"/>
    </source>
</evidence>
<keyword evidence="1" id="KW-1133">Transmembrane helix</keyword>
<keyword evidence="3" id="KW-0808">Transferase</keyword>
<dbReference type="PANTHER" id="PTHR34220">
    <property type="entry name" value="SENSOR HISTIDINE KINASE YPDA"/>
    <property type="match status" value="1"/>
</dbReference>
<feature type="transmembrane region" description="Helical" evidence="1">
    <location>
        <begin position="70"/>
        <end position="87"/>
    </location>
</feature>
<dbReference type="InterPro" id="IPR010559">
    <property type="entry name" value="Sig_transdc_His_kin_internal"/>
</dbReference>
<dbReference type="GO" id="GO:0016020">
    <property type="term" value="C:membrane"/>
    <property type="evidence" value="ECO:0007669"/>
    <property type="project" value="InterPro"/>
</dbReference>
<reference evidence="3 4" key="1">
    <citation type="journal article" date="2014" name="Genome Announc.">
        <title>Draft Genome Sequence of Cytophaga fermentans JCM 21142T, a Facultative Anaerobe Isolated from Marine Mud.</title>
        <authorList>
            <person name="Starns D."/>
            <person name="Oshima K."/>
            <person name="Suda W."/>
            <person name="Iino T."/>
            <person name="Yuki M."/>
            <person name="Inoue J."/>
            <person name="Kitamura K."/>
            <person name="Iida T."/>
            <person name="Darby A."/>
            <person name="Hattori M."/>
            <person name="Ohkuma M."/>
        </authorList>
    </citation>
    <scope>NUCLEOTIDE SEQUENCE [LARGE SCALE GENOMIC DNA]</scope>
    <source>
        <strain evidence="3 4">JCM 21142</strain>
    </source>
</reference>
<evidence type="ECO:0000313" key="4">
    <source>
        <dbReference type="Proteomes" id="UP000019402"/>
    </source>
</evidence>
<feature type="domain" description="Signal transduction histidine kinase internal region" evidence="2">
    <location>
        <begin position="148"/>
        <end position="226"/>
    </location>
</feature>
<keyword evidence="1" id="KW-0812">Transmembrane</keyword>
<gene>
    <name evidence="3" type="ORF">JCM21142_93337</name>
</gene>
<feature type="transmembrane region" description="Helical" evidence="1">
    <location>
        <begin position="12"/>
        <end position="31"/>
    </location>
</feature>
<dbReference type="STRING" id="869213.GCA_000517085_02047"/>